<feature type="domain" description="Abortive infection protein-like C-terminal" evidence="1">
    <location>
        <begin position="84"/>
        <end position="158"/>
    </location>
</feature>
<accession>A0ABV7I8C5</accession>
<dbReference type="EMBL" id="JBHRTE010000010">
    <property type="protein sequence ID" value="MFC3166889.1"/>
    <property type="molecule type" value="Genomic_DNA"/>
</dbReference>
<gene>
    <name evidence="2" type="ORF">ACFOD7_02365</name>
</gene>
<dbReference type="InterPro" id="IPR026001">
    <property type="entry name" value="Abi-like_C"/>
</dbReference>
<protein>
    <submittedName>
        <fullName evidence="2">Abortive infection family protein</fullName>
    </submittedName>
</protein>
<organism evidence="2 3">
    <name type="scientific">Paracoccus fontiphilus</name>
    <dbReference type="NCBI Taxonomy" id="1815556"/>
    <lineage>
        <taxon>Bacteria</taxon>
        <taxon>Pseudomonadati</taxon>
        <taxon>Pseudomonadota</taxon>
        <taxon>Alphaproteobacteria</taxon>
        <taxon>Rhodobacterales</taxon>
        <taxon>Paracoccaceae</taxon>
        <taxon>Paracoccus</taxon>
    </lineage>
</organism>
<sequence length="252" mass="28417">MSSDWYPGIERFCGHWNHAPMLQQTFDTLKQTFAEGHDACIDASKGLVECACRIIIENLDDPSNPIKDWKDSPIKAETPSFKDWVSGALRLLNLTESRDDPFSKLLSQHFKLVDELGRFRNIAGPISHGKEGFAQKLSAHHRRAALLAADALVTFLHEAYLEREPDPVTTLEPYERFPKSNAFIDRHVEAEAASNEAGWLDITLRLPGDERLDLTIEPSRLLFGVDREAYKYVLGLCRDASLLPVEDDEEAA</sequence>
<dbReference type="Pfam" id="PF14355">
    <property type="entry name" value="Abi_C"/>
    <property type="match status" value="1"/>
</dbReference>
<name>A0ABV7I8C5_9RHOB</name>
<comment type="caution">
    <text evidence="2">The sequence shown here is derived from an EMBL/GenBank/DDBJ whole genome shotgun (WGS) entry which is preliminary data.</text>
</comment>
<evidence type="ECO:0000313" key="2">
    <source>
        <dbReference type="EMBL" id="MFC3166889.1"/>
    </source>
</evidence>
<evidence type="ECO:0000259" key="1">
    <source>
        <dbReference type="Pfam" id="PF14355"/>
    </source>
</evidence>
<reference evidence="3" key="1">
    <citation type="journal article" date="2019" name="Int. J. Syst. Evol. Microbiol.">
        <title>The Global Catalogue of Microorganisms (GCM) 10K type strain sequencing project: providing services to taxonomists for standard genome sequencing and annotation.</title>
        <authorList>
            <consortium name="The Broad Institute Genomics Platform"/>
            <consortium name="The Broad Institute Genome Sequencing Center for Infectious Disease"/>
            <person name="Wu L."/>
            <person name="Ma J."/>
        </authorList>
    </citation>
    <scope>NUCLEOTIDE SEQUENCE [LARGE SCALE GENOMIC DNA]</scope>
    <source>
        <strain evidence="3">KCTC 52239</strain>
    </source>
</reference>
<dbReference type="RefSeq" id="WP_377706663.1">
    <property type="nucleotide sequence ID" value="NZ_JBHRTE010000010.1"/>
</dbReference>
<keyword evidence="3" id="KW-1185">Reference proteome</keyword>
<evidence type="ECO:0000313" key="3">
    <source>
        <dbReference type="Proteomes" id="UP001595557"/>
    </source>
</evidence>
<dbReference type="Proteomes" id="UP001595557">
    <property type="component" value="Unassembled WGS sequence"/>
</dbReference>
<proteinExistence type="predicted"/>